<feature type="domain" description="Histidine kinase" evidence="8">
    <location>
        <begin position="455"/>
        <end position="673"/>
    </location>
</feature>
<dbReference type="InterPro" id="IPR003661">
    <property type="entry name" value="HisK_dim/P_dom"/>
</dbReference>
<dbReference type="CDD" id="cd19410">
    <property type="entry name" value="HK9-like_sensor"/>
    <property type="match status" value="1"/>
</dbReference>
<dbReference type="PROSITE" id="PS50110">
    <property type="entry name" value="RESPONSE_REGULATORY"/>
    <property type="match status" value="2"/>
</dbReference>
<dbReference type="SUPFAM" id="SSF55785">
    <property type="entry name" value="PYP-like sensor domain (PAS domain)"/>
    <property type="match status" value="1"/>
</dbReference>
<keyword evidence="3 6" id="KW-0597">Phosphoprotein</keyword>
<dbReference type="PANTHER" id="PTHR43047">
    <property type="entry name" value="TWO-COMPONENT HISTIDINE PROTEIN KINASE"/>
    <property type="match status" value="1"/>
</dbReference>
<evidence type="ECO:0000259" key="8">
    <source>
        <dbReference type="PROSITE" id="PS50109"/>
    </source>
</evidence>
<dbReference type="InterPro" id="IPR036097">
    <property type="entry name" value="HisK_dim/P_sf"/>
</dbReference>
<organism evidence="12 13">
    <name type="scientific">Luteimonas terrae</name>
    <dbReference type="NCBI Taxonomy" id="1530191"/>
    <lineage>
        <taxon>Bacteria</taxon>
        <taxon>Pseudomonadati</taxon>
        <taxon>Pseudomonadota</taxon>
        <taxon>Gammaproteobacteria</taxon>
        <taxon>Lysobacterales</taxon>
        <taxon>Lysobacteraceae</taxon>
        <taxon>Luteimonas</taxon>
    </lineage>
</organism>
<dbReference type="InterPro" id="IPR000014">
    <property type="entry name" value="PAS"/>
</dbReference>
<dbReference type="NCBIfam" id="TIGR00229">
    <property type="entry name" value="sensory_box"/>
    <property type="match status" value="1"/>
</dbReference>
<comment type="caution">
    <text evidence="6">Lacks conserved residue(s) required for the propagation of feature annotation.</text>
</comment>
<keyword evidence="7" id="KW-0812">Transmembrane</keyword>
<dbReference type="PROSITE" id="PS50109">
    <property type="entry name" value="HIS_KIN"/>
    <property type="match status" value="1"/>
</dbReference>
<dbReference type="SMART" id="SM00448">
    <property type="entry name" value="REC"/>
    <property type="match status" value="2"/>
</dbReference>
<dbReference type="InterPro" id="IPR005467">
    <property type="entry name" value="His_kinase_dom"/>
</dbReference>
<dbReference type="InterPro" id="IPR013656">
    <property type="entry name" value="PAS_4"/>
</dbReference>
<sequence>MRLLSGTTLHNLGFAAALVLLSLLAWQGKRAQDVLLDANNAVADSLELINVVQGMLSALQDVETGSRGYMLTADPEYLEPYRDGRERLSHLRALLGHMLAGPDRAEWLAELDASVARRVEIAAANMERRDQLGLEQAAAAMAGSGAKEAMDALRAQLGELDAEERLRLAADSALAEKVLEQGRLQAVGGSMIIGLLMIWFLVAMNRNLRRQAQLAQIARAGEARQNALLRAVPDELYELHADGRVDVLSQSEGSRAAAPPALCAVLAEHMTRHPDRNLIVLDWKDGHGHDHEVRIARAEGGESLAIVRNVTEAARARRRLRDQQAFLRSVVDADENLIFVRDAAGRVLLCNEAFADLLGMRPGQVEGQRVQDIVGGDLLAPLLDGDTALLRELPEFPELRRAQLAVNDASGRERWFQLLKRPMILSDGQRLVLAVAVDISTRRQVERMKSEFISTVSHELRTPLTAIRGGLSMVVGGMAGAVPETLRPLLDIAYKNSERLVRLINDILDIEKLESGRIAMHLQSVALRPLVAQSIEHIAGYAGEFQVRVRLQPGEDGDVEIDTDRFAQVMANLLSNAIKHSPPGEEVVVEVAKRERVMEVVVADRGAGIPEAFRARVFERFAQADSSDVRTRGGTGLGLAITRSLVEQLGGEIGFDTQTDHGTRFFVHLPLATRRALPPTGPEDRQRVLVLDGDTAAATQLAAMLDQRGYAAVVADSAAQARQVLAAMPVHALTINLALPDEDGLAFVYALRSQAAYRHLPVLALGVEPPSAERDAVVGGAVGLVDWLSKPLEPTRILDAVRACLGGADMPIHVLHVEDDADLRALVATLLAQERLTLHAAGSLVEARNALAQRHHDLVILDLMLPDGDGSELLAELAAASPPTLVIIFSALDADTTTPDADSGIVLRRLVKSRHSGATLAGVIGDYLRNWPPRTASQGDPLP</sequence>
<dbReference type="SUPFAM" id="SSF52172">
    <property type="entry name" value="CheY-like"/>
    <property type="match status" value="2"/>
</dbReference>
<dbReference type="CDD" id="cd00130">
    <property type="entry name" value="PAS"/>
    <property type="match status" value="1"/>
</dbReference>
<dbReference type="InterPro" id="IPR011006">
    <property type="entry name" value="CheY-like_superfamily"/>
</dbReference>
<evidence type="ECO:0000256" key="1">
    <source>
        <dbReference type="ARBA" id="ARBA00000085"/>
    </source>
</evidence>
<dbReference type="InterPro" id="IPR007891">
    <property type="entry name" value="CHASE3"/>
</dbReference>
<evidence type="ECO:0000256" key="2">
    <source>
        <dbReference type="ARBA" id="ARBA00012438"/>
    </source>
</evidence>
<dbReference type="CDD" id="cd00156">
    <property type="entry name" value="REC"/>
    <property type="match status" value="1"/>
</dbReference>
<dbReference type="Gene3D" id="3.40.50.2300">
    <property type="match status" value="2"/>
</dbReference>
<dbReference type="InterPro" id="IPR036890">
    <property type="entry name" value="HATPase_C_sf"/>
</dbReference>
<dbReference type="Gene3D" id="1.10.287.130">
    <property type="match status" value="1"/>
</dbReference>
<dbReference type="Gene3D" id="3.30.450.20">
    <property type="entry name" value="PAS domain"/>
    <property type="match status" value="1"/>
</dbReference>
<keyword evidence="5" id="KW-0418">Kinase</keyword>
<name>A0ABU1XV61_9GAMM</name>
<comment type="caution">
    <text evidence="12">The sequence shown here is derived from an EMBL/GenBank/DDBJ whole genome shotgun (WGS) entry which is preliminary data.</text>
</comment>
<dbReference type="Pfam" id="PF05227">
    <property type="entry name" value="CHASE3"/>
    <property type="match status" value="1"/>
</dbReference>
<feature type="domain" description="PAC" evidence="11">
    <location>
        <begin position="400"/>
        <end position="451"/>
    </location>
</feature>
<evidence type="ECO:0000259" key="10">
    <source>
        <dbReference type="PROSITE" id="PS50112"/>
    </source>
</evidence>
<keyword evidence="13" id="KW-1185">Reference proteome</keyword>
<dbReference type="SMART" id="SM00091">
    <property type="entry name" value="PAS"/>
    <property type="match status" value="1"/>
</dbReference>
<dbReference type="EMBL" id="JAVDWO010000002">
    <property type="protein sequence ID" value="MDR7192036.1"/>
    <property type="molecule type" value="Genomic_DNA"/>
</dbReference>
<dbReference type="InterPro" id="IPR001789">
    <property type="entry name" value="Sig_transdc_resp-reg_receiver"/>
</dbReference>
<feature type="transmembrane region" description="Helical" evidence="7">
    <location>
        <begin position="184"/>
        <end position="204"/>
    </location>
</feature>
<dbReference type="Pfam" id="PF02518">
    <property type="entry name" value="HATPase_c"/>
    <property type="match status" value="1"/>
</dbReference>
<dbReference type="EC" id="2.7.13.3" evidence="2"/>
<feature type="modified residue" description="4-aspartylphosphate" evidence="6">
    <location>
        <position position="862"/>
    </location>
</feature>
<keyword evidence="4" id="KW-0808">Transferase</keyword>
<dbReference type="InterPro" id="IPR000700">
    <property type="entry name" value="PAS-assoc_C"/>
</dbReference>
<dbReference type="PRINTS" id="PR00344">
    <property type="entry name" value="BCTRLSENSOR"/>
</dbReference>
<comment type="catalytic activity">
    <reaction evidence="1">
        <text>ATP + protein L-histidine = ADP + protein N-phospho-L-histidine.</text>
        <dbReference type="EC" id="2.7.13.3"/>
    </reaction>
</comment>
<keyword evidence="7" id="KW-1133">Transmembrane helix</keyword>
<evidence type="ECO:0000256" key="6">
    <source>
        <dbReference type="PROSITE-ProRule" id="PRU00169"/>
    </source>
</evidence>
<evidence type="ECO:0000259" key="11">
    <source>
        <dbReference type="PROSITE" id="PS50113"/>
    </source>
</evidence>
<proteinExistence type="predicted"/>
<evidence type="ECO:0000256" key="5">
    <source>
        <dbReference type="ARBA" id="ARBA00022777"/>
    </source>
</evidence>
<dbReference type="Pfam" id="PF08448">
    <property type="entry name" value="PAS_4"/>
    <property type="match status" value="1"/>
</dbReference>
<feature type="domain" description="Response regulatory" evidence="9">
    <location>
        <begin position="813"/>
        <end position="923"/>
    </location>
</feature>
<dbReference type="RefSeq" id="WP_310232889.1">
    <property type="nucleotide sequence ID" value="NZ_JAVDWO010000002.1"/>
</dbReference>
<reference evidence="12 13" key="1">
    <citation type="submission" date="2023-07" db="EMBL/GenBank/DDBJ databases">
        <title>Sorghum-associated microbial communities from plants grown in Nebraska, USA.</title>
        <authorList>
            <person name="Schachtman D."/>
        </authorList>
    </citation>
    <scope>NUCLEOTIDE SEQUENCE [LARGE SCALE GENOMIC DNA]</scope>
    <source>
        <strain evidence="12 13">4099</strain>
    </source>
</reference>
<evidence type="ECO:0000259" key="9">
    <source>
        <dbReference type="PROSITE" id="PS50110"/>
    </source>
</evidence>
<dbReference type="PROSITE" id="PS50113">
    <property type="entry name" value="PAC"/>
    <property type="match status" value="1"/>
</dbReference>
<dbReference type="InterPro" id="IPR004358">
    <property type="entry name" value="Sig_transdc_His_kin-like_C"/>
</dbReference>
<dbReference type="SUPFAM" id="SSF55874">
    <property type="entry name" value="ATPase domain of HSP90 chaperone/DNA topoisomerase II/histidine kinase"/>
    <property type="match status" value="1"/>
</dbReference>
<evidence type="ECO:0000256" key="4">
    <source>
        <dbReference type="ARBA" id="ARBA00022679"/>
    </source>
</evidence>
<keyword evidence="7" id="KW-0472">Membrane</keyword>
<accession>A0ABU1XV61</accession>
<dbReference type="Proteomes" id="UP001256588">
    <property type="component" value="Unassembled WGS sequence"/>
</dbReference>
<dbReference type="InterPro" id="IPR035965">
    <property type="entry name" value="PAS-like_dom_sf"/>
</dbReference>
<dbReference type="CDD" id="cd00082">
    <property type="entry name" value="HisKA"/>
    <property type="match status" value="1"/>
</dbReference>
<dbReference type="SMART" id="SM00387">
    <property type="entry name" value="HATPase_c"/>
    <property type="match status" value="1"/>
</dbReference>
<feature type="domain" description="Response regulatory" evidence="9">
    <location>
        <begin position="687"/>
        <end position="805"/>
    </location>
</feature>
<protein>
    <recommendedName>
        <fullName evidence="2">histidine kinase</fullName>
        <ecNumber evidence="2">2.7.13.3</ecNumber>
    </recommendedName>
</protein>
<dbReference type="InterPro" id="IPR003594">
    <property type="entry name" value="HATPase_dom"/>
</dbReference>
<dbReference type="Pfam" id="PF00072">
    <property type="entry name" value="Response_reg"/>
    <property type="match status" value="2"/>
</dbReference>
<dbReference type="PROSITE" id="PS50112">
    <property type="entry name" value="PAS"/>
    <property type="match status" value="1"/>
</dbReference>
<dbReference type="SMART" id="SM00388">
    <property type="entry name" value="HisKA"/>
    <property type="match status" value="1"/>
</dbReference>
<dbReference type="Gene3D" id="3.30.565.10">
    <property type="entry name" value="Histidine kinase-like ATPase, C-terminal domain"/>
    <property type="match status" value="1"/>
</dbReference>
<evidence type="ECO:0000313" key="12">
    <source>
        <dbReference type="EMBL" id="MDR7192036.1"/>
    </source>
</evidence>
<gene>
    <name evidence="12" type="ORF">J2W68_000744</name>
</gene>
<evidence type="ECO:0000256" key="7">
    <source>
        <dbReference type="SAM" id="Phobius"/>
    </source>
</evidence>
<dbReference type="Pfam" id="PF00512">
    <property type="entry name" value="HisKA"/>
    <property type="match status" value="1"/>
</dbReference>
<feature type="domain" description="PAS" evidence="10">
    <location>
        <begin position="323"/>
        <end position="374"/>
    </location>
</feature>
<evidence type="ECO:0000313" key="13">
    <source>
        <dbReference type="Proteomes" id="UP001256588"/>
    </source>
</evidence>
<dbReference type="PANTHER" id="PTHR43047:SF72">
    <property type="entry name" value="OSMOSENSING HISTIDINE PROTEIN KINASE SLN1"/>
    <property type="match status" value="1"/>
</dbReference>
<evidence type="ECO:0000256" key="3">
    <source>
        <dbReference type="ARBA" id="ARBA00022553"/>
    </source>
</evidence>
<dbReference type="SUPFAM" id="SSF47384">
    <property type="entry name" value="Homodimeric domain of signal transducing histidine kinase"/>
    <property type="match status" value="1"/>
</dbReference>